<dbReference type="AlphaFoldDB" id="A0A5N4D9D3"/>
<feature type="region of interest" description="Disordered" evidence="2">
    <location>
        <begin position="1"/>
        <end position="23"/>
    </location>
</feature>
<evidence type="ECO:0000256" key="2">
    <source>
        <dbReference type="SAM" id="MobiDB-lite"/>
    </source>
</evidence>
<proteinExistence type="inferred from homology"/>
<dbReference type="Proteomes" id="UP000299084">
    <property type="component" value="Unassembled WGS sequence"/>
</dbReference>
<evidence type="ECO:0000313" key="4">
    <source>
        <dbReference type="Proteomes" id="UP000299084"/>
    </source>
</evidence>
<dbReference type="InterPro" id="IPR029488">
    <property type="entry name" value="Hmw/CFAP97"/>
</dbReference>
<dbReference type="PANTHER" id="PTHR33768:SF7">
    <property type="entry name" value="CFAP97 DOMAIN CONTAINING 2"/>
    <property type="match status" value="1"/>
</dbReference>
<dbReference type="PANTHER" id="PTHR33768">
    <property type="entry name" value="MIP11318P"/>
    <property type="match status" value="1"/>
</dbReference>
<comment type="similarity">
    <text evidence="1">Belongs to the CFAP97 family.</text>
</comment>
<dbReference type="InterPro" id="IPR038792">
    <property type="entry name" value="CFAP97D1/2"/>
</dbReference>
<evidence type="ECO:0000256" key="1">
    <source>
        <dbReference type="ARBA" id="ARBA00008315"/>
    </source>
</evidence>
<organism evidence="3 4">
    <name type="scientific">Camelus dromedarius</name>
    <name type="common">Dromedary</name>
    <name type="synonym">Arabian camel</name>
    <dbReference type="NCBI Taxonomy" id="9838"/>
    <lineage>
        <taxon>Eukaryota</taxon>
        <taxon>Metazoa</taxon>
        <taxon>Chordata</taxon>
        <taxon>Craniata</taxon>
        <taxon>Vertebrata</taxon>
        <taxon>Euteleostomi</taxon>
        <taxon>Mammalia</taxon>
        <taxon>Eutheria</taxon>
        <taxon>Laurasiatheria</taxon>
        <taxon>Artiodactyla</taxon>
        <taxon>Tylopoda</taxon>
        <taxon>Camelidae</taxon>
        <taxon>Camelus</taxon>
    </lineage>
</organism>
<dbReference type="Pfam" id="PF13879">
    <property type="entry name" value="Hmw_CFAP97"/>
    <property type="match status" value="1"/>
</dbReference>
<protein>
    <submittedName>
        <fullName evidence="3">Uncharacterized protein</fullName>
    </submittedName>
</protein>
<keyword evidence="4" id="KW-1185">Reference proteome</keyword>
<reference evidence="3 4" key="1">
    <citation type="journal article" date="2019" name="Mol. Ecol. Resour.">
        <title>Improving Illumina assemblies with Hi-C and long reads: an example with the North African dromedary.</title>
        <authorList>
            <person name="Elbers J.P."/>
            <person name="Rogers M.F."/>
            <person name="Perelman P.L."/>
            <person name="Proskuryakova A.A."/>
            <person name="Serdyukova N.A."/>
            <person name="Johnson W.E."/>
            <person name="Horin P."/>
            <person name="Corander J."/>
            <person name="Murphy D."/>
            <person name="Burger P.A."/>
        </authorList>
    </citation>
    <scope>NUCLEOTIDE SEQUENCE [LARGE SCALE GENOMIC DNA]</scope>
    <source>
        <strain evidence="3">Drom800</strain>
        <tissue evidence="3">Blood</tissue>
    </source>
</reference>
<sequence length="191" mass="21784">MSRQACHLTPPRTGERQQRTWEKAYQDHRRKLEEPLLAQRGLAEHQSGSQCSGLKYIDHALDFLTMVQEAQPLVDTRAPLTLGHLHLKLKKLKLEEGRLSVIDRDNRLLLEKVSCIMRTRGQASSRSACTRRRQGEERSEASQSAERRQDHFGKDHRLGTILSHSKTAGIPRASRNTEGRGTRGSFFLLKP</sequence>
<feature type="compositionally biased region" description="Basic and acidic residues" evidence="2">
    <location>
        <begin position="133"/>
        <end position="158"/>
    </location>
</feature>
<accession>A0A5N4D9D3</accession>
<feature type="region of interest" description="Disordered" evidence="2">
    <location>
        <begin position="124"/>
        <end position="191"/>
    </location>
</feature>
<dbReference type="EMBL" id="JWIN03000014">
    <property type="protein sequence ID" value="KAB1267707.1"/>
    <property type="molecule type" value="Genomic_DNA"/>
</dbReference>
<name>A0A5N4D9D3_CAMDR</name>
<comment type="caution">
    <text evidence="3">The sequence shown here is derived from an EMBL/GenBank/DDBJ whole genome shotgun (WGS) entry which is preliminary data.</text>
</comment>
<feature type="compositionally biased region" description="Basic and acidic residues" evidence="2">
    <location>
        <begin position="13"/>
        <end position="23"/>
    </location>
</feature>
<gene>
    <name evidence="3" type="ORF">Cadr_000013008</name>
</gene>
<evidence type="ECO:0000313" key="3">
    <source>
        <dbReference type="EMBL" id="KAB1267707.1"/>
    </source>
</evidence>